<feature type="non-terminal residue" evidence="1">
    <location>
        <position position="87"/>
    </location>
</feature>
<evidence type="ECO:0000313" key="1">
    <source>
        <dbReference type="EMBL" id="KAL3862789.1"/>
    </source>
</evidence>
<proteinExistence type="predicted"/>
<comment type="caution">
    <text evidence="1">The sequence shown here is derived from an EMBL/GenBank/DDBJ whole genome shotgun (WGS) entry which is preliminary data.</text>
</comment>
<organism evidence="1 3">
    <name type="scientific">Sinanodonta woodiana</name>
    <name type="common">Chinese pond mussel</name>
    <name type="synonym">Anodonta woodiana</name>
    <dbReference type="NCBI Taxonomy" id="1069815"/>
    <lineage>
        <taxon>Eukaryota</taxon>
        <taxon>Metazoa</taxon>
        <taxon>Spiralia</taxon>
        <taxon>Lophotrochozoa</taxon>
        <taxon>Mollusca</taxon>
        <taxon>Bivalvia</taxon>
        <taxon>Autobranchia</taxon>
        <taxon>Heteroconchia</taxon>
        <taxon>Palaeoheterodonta</taxon>
        <taxon>Unionida</taxon>
        <taxon>Unionoidea</taxon>
        <taxon>Unionidae</taxon>
        <taxon>Unioninae</taxon>
        <taxon>Sinanodonta</taxon>
    </lineage>
</organism>
<dbReference type="EMBL" id="JBJQND010000011">
    <property type="protein sequence ID" value="KAL3862821.1"/>
    <property type="molecule type" value="Genomic_DNA"/>
</dbReference>
<dbReference type="EMBL" id="JBJQND010000011">
    <property type="protein sequence ID" value="KAL3862789.1"/>
    <property type="molecule type" value="Genomic_DNA"/>
</dbReference>
<protein>
    <submittedName>
        <fullName evidence="1">Uncharacterized protein</fullName>
    </submittedName>
</protein>
<feature type="non-terminal residue" evidence="1">
    <location>
        <position position="1"/>
    </location>
</feature>
<accession>A0ABD3VMG7</accession>
<keyword evidence="3" id="KW-1185">Reference proteome</keyword>
<name>A0ABD3VMG7_SINWO</name>
<dbReference type="Proteomes" id="UP001634394">
    <property type="component" value="Unassembled WGS sequence"/>
</dbReference>
<reference evidence="1 3" key="1">
    <citation type="submission" date="2024-11" db="EMBL/GenBank/DDBJ databases">
        <title>Chromosome-level genome assembly of the freshwater bivalve Anodonta woodiana.</title>
        <authorList>
            <person name="Chen X."/>
        </authorList>
    </citation>
    <scope>NUCLEOTIDE SEQUENCE [LARGE SCALE GENOMIC DNA]</scope>
    <source>
        <strain evidence="1">MN2024</strain>
        <tissue evidence="1">Gills</tissue>
    </source>
</reference>
<dbReference type="AlphaFoldDB" id="A0ABD3VMG7"/>
<evidence type="ECO:0000313" key="2">
    <source>
        <dbReference type="EMBL" id="KAL3862821.1"/>
    </source>
</evidence>
<sequence>ADFISLIRDKEIPLQHESLRLSCTIHAILDVSTLRNTTIKNTKTSAELCSSSLGNNCTDVIKSYEIATTEMLRIHLNITSLNRTRDE</sequence>
<evidence type="ECO:0000313" key="3">
    <source>
        <dbReference type="Proteomes" id="UP001634394"/>
    </source>
</evidence>
<gene>
    <name evidence="1" type="ORF">ACJMK2_008736</name>
    <name evidence="2" type="ORF">ACJMK2_008767</name>
</gene>